<sequence>MALRLGNQRSFPWHTGPASARAPHAAASGRARLSGRLRRGLRRSLHAGAVSLALFLVAAAGTDQRAIGSDYNAYQASRLFAAGYNDIAKIYIEDVALPALALDGVHALSSLDDDIRVARTDGEIVVRLDGRRIGSYHVPGPRDADAWGAVTAGVIDLALRSSDALAGYSTEDIYARVFDGMLARLDGYSRYAGADAARENRASRDGFGGIGARVHARDGGIAVVSVRAGSPAAHAGLMAGDMIVAIDGSSAAALSQREAIDRLRGHVDSRLALTVRPQDGPTTRTLRLRRAHIVPKTVDARADGRLAVIEISGFNQDTAHALEQAVADLDARMGDRLAGYVLDLRGNPGGLLDQAVDVADLFVRHGRIVSTHGRHADSHQYFTARPDDVGDDRPVVVLIDSGSASAAEIVAAAIQDNRRGVVVGSLSYGKGTVQTVLRLPNRGELTLTWARFHAPSGYALTDRGVTPDVCTSRHPDTALNEVLAALTDSRRADTRAGDPLPRAGDLAADAGAPAAGCPGRPGGSAADLAVARRLLTDRTLYRSVSADAPAIAQAAQQ</sequence>
<dbReference type="Gene3D" id="3.30.750.44">
    <property type="match status" value="1"/>
</dbReference>
<feature type="domain" description="PDZ" evidence="7">
    <location>
        <begin position="199"/>
        <end position="264"/>
    </location>
</feature>
<dbReference type="PANTHER" id="PTHR32060">
    <property type="entry name" value="TAIL-SPECIFIC PROTEASE"/>
    <property type="match status" value="1"/>
</dbReference>
<dbReference type="SUPFAM" id="SSF50156">
    <property type="entry name" value="PDZ domain-like"/>
    <property type="match status" value="1"/>
</dbReference>
<keyword evidence="9" id="KW-1185">Reference proteome</keyword>
<keyword evidence="2 5" id="KW-0645">Protease</keyword>
<dbReference type="Gene3D" id="3.90.226.10">
    <property type="entry name" value="2-enoyl-CoA Hydratase, Chain A, domain 1"/>
    <property type="match status" value="1"/>
</dbReference>
<dbReference type="InterPro" id="IPR029045">
    <property type="entry name" value="ClpP/crotonase-like_dom_sf"/>
</dbReference>
<dbReference type="PANTHER" id="PTHR32060:SF30">
    <property type="entry name" value="CARBOXY-TERMINAL PROCESSING PROTEASE CTPA"/>
    <property type="match status" value="1"/>
</dbReference>
<evidence type="ECO:0000256" key="5">
    <source>
        <dbReference type="RuleBase" id="RU004404"/>
    </source>
</evidence>
<proteinExistence type="inferred from homology"/>
<dbReference type="InterPro" id="IPR036034">
    <property type="entry name" value="PDZ_sf"/>
</dbReference>
<evidence type="ECO:0000256" key="3">
    <source>
        <dbReference type="ARBA" id="ARBA00022801"/>
    </source>
</evidence>
<protein>
    <recommendedName>
        <fullName evidence="7">PDZ domain-containing protein</fullName>
    </recommendedName>
</protein>
<evidence type="ECO:0000256" key="1">
    <source>
        <dbReference type="ARBA" id="ARBA00009179"/>
    </source>
</evidence>
<evidence type="ECO:0000259" key="7">
    <source>
        <dbReference type="PROSITE" id="PS50106"/>
    </source>
</evidence>
<dbReference type="Proteomes" id="UP001296873">
    <property type="component" value="Unassembled WGS sequence"/>
</dbReference>
<dbReference type="Pfam" id="PF03572">
    <property type="entry name" value="Peptidase_S41"/>
    <property type="match status" value="1"/>
</dbReference>
<reference evidence="8 9" key="1">
    <citation type="journal article" date="2020" name="Microorganisms">
        <title>Osmotic Adaptation and Compatible Solute Biosynthesis of Phototrophic Bacteria as Revealed from Genome Analyses.</title>
        <authorList>
            <person name="Imhoff J.F."/>
            <person name="Rahn T."/>
            <person name="Kunzel S."/>
            <person name="Keller A."/>
            <person name="Neulinger S.C."/>
        </authorList>
    </citation>
    <scope>NUCLEOTIDE SEQUENCE [LARGE SCALE GENOMIC DNA]</scope>
    <source>
        <strain evidence="8 9">DSM 9895</strain>
    </source>
</reference>
<comment type="caution">
    <text evidence="8">The sequence shown here is derived from an EMBL/GenBank/DDBJ whole genome shotgun (WGS) entry which is preliminary data.</text>
</comment>
<evidence type="ECO:0000313" key="8">
    <source>
        <dbReference type="EMBL" id="MBK1667214.1"/>
    </source>
</evidence>
<dbReference type="PROSITE" id="PS50106">
    <property type="entry name" value="PDZ"/>
    <property type="match status" value="1"/>
</dbReference>
<feature type="compositionally biased region" description="Low complexity" evidence="6">
    <location>
        <begin position="16"/>
        <end position="26"/>
    </location>
</feature>
<keyword evidence="4 5" id="KW-0720">Serine protease</keyword>
<dbReference type="InterPro" id="IPR001478">
    <property type="entry name" value="PDZ"/>
</dbReference>
<evidence type="ECO:0000313" key="9">
    <source>
        <dbReference type="Proteomes" id="UP001296873"/>
    </source>
</evidence>
<dbReference type="SMART" id="SM00228">
    <property type="entry name" value="PDZ"/>
    <property type="match status" value="1"/>
</dbReference>
<dbReference type="EMBL" id="NRRL01000005">
    <property type="protein sequence ID" value="MBK1667214.1"/>
    <property type="molecule type" value="Genomic_DNA"/>
</dbReference>
<dbReference type="CDD" id="cd06782">
    <property type="entry name" value="cpPDZ_CPP-like"/>
    <property type="match status" value="1"/>
</dbReference>
<dbReference type="InterPro" id="IPR041489">
    <property type="entry name" value="PDZ_6"/>
</dbReference>
<dbReference type="NCBIfam" id="TIGR00225">
    <property type="entry name" value="prc"/>
    <property type="match status" value="1"/>
</dbReference>
<dbReference type="CDD" id="cd07560">
    <property type="entry name" value="Peptidase_S41_CPP"/>
    <property type="match status" value="1"/>
</dbReference>
<comment type="similarity">
    <text evidence="1 5">Belongs to the peptidase S41A family.</text>
</comment>
<dbReference type="InterPro" id="IPR005151">
    <property type="entry name" value="Tail-specific_protease"/>
</dbReference>
<organism evidence="8 9">
    <name type="scientific">Rhodovibrio sodomensis</name>
    <dbReference type="NCBI Taxonomy" id="1088"/>
    <lineage>
        <taxon>Bacteria</taxon>
        <taxon>Pseudomonadati</taxon>
        <taxon>Pseudomonadota</taxon>
        <taxon>Alphaproteobacteria</taxon>
        <taxon>Rhodospirillales</taxon>
        <taxon>Rhodovibrionaceae</taxon>
        <taxon>Rhodovibrio</taxon>
    </lineage>
</organism>
<feature type="region of interest" description="Disordered" evidence="6">
    <location>
        <begin position="1"/>
        <end position="26"/>
    </location>
</feature>
<dbReference type="Gene3D" id="2.30.42.10">
    <property type="match status" value="1"/>
</dbReference>
<gene>
    <name evidence="8" type="ORF">CKO28_04050</name>
</gene>
<dbReference type="SMART" id="SM00245">
    <property type="entry name" value="TSPc"/>
    <property type="match status" value="1"/>
</dbReference>
<name>A0ABS1DAG6_9PROT</name>
<dbReference type="SUPFAM" id="SSF52096">
    <property type="entry name" value="ClpP/crotonase"/>
    <property type="match status" value="1"/>
</dbReference>
<keyword evidence="3 5" id="KW-0378">Hydrolase</keyword>
<evidence type="ECO:0000256" key="2">
    <source>
        <dbReference type="ARBA" id="ARBA00022670"/>
    </source>
</evidence>
<dbReference type="RefSeq" id="WP_200339283.1">
    <property type="nucleotide sequence ID" value="NZ_NRRL01000005.1"/>
</dbReference>
<dbReference type="InterPro" id="IPR004447">
    <property type="entry name" value="Peptidase_S41A"/>
</dbReference>
<accession>A0ABS1DAG6</accession>
<evidence type="ECO:0000256" key="6">
    <source>
        <dbReference type="SAM" id="MobiDB-lite"/>
    </source>
</evidence>
<dbReference type="Pfam" id="PF17820">
    <property type="entry name" value="PDZ_6"/>
    <property type="match status" value="1"/>
</dbReference>
<evidence type="ECO:0000256" key="4">
    <source>
        <dbReference type="ARBA" id="ARBA00022825"/>
    </source>
</evidence>